<feature type="transmembrane region" description="Helical" evidence="2">
    <location>
        <begin position="86"/>
        <end position="114"/>
    </location>
</feature>
<organism evidence="3 4">
    <name type="scientific">Nonomuraea montanisoli</name>
    <dbReference type="NCBI Taxonomy" id="2741721"/>
    <lineage>
        <taxon>Bacteria</taxon>
        <taxon>Bacillati</taxon>
        <taxon>Actinomycetota</taxon>
        <taxon>Actinomycetes</taxon>
        <taxon>Streptosporangiales</taxon>
        <taxon>Streptosporangiaceae</taxon>
        <taxon>Nonomuraea</taxon>
    </lineage>
</organism>
<comment type="caution">
    <text evidence="3">The sequence shown here is derived from an EMBL/GenBank/DDBJ whole genome shotgun (WGS) entry which is preliminary data.</text>
</comment>
<feature type="transmembrane region" description="Helical" evidence="2">
    <location>
        <begin position="212"/>
        <end position="233"/>
    </location>
</feature>
<feature type="transmembrane region" description="Helical" evidence="2">
    <location>
        <begin position="186"/>
        <end position="206"/>
    </location>
</feature>
<evidence type="ECO:0000256" key="2">
    <source>
        <dbReference type="SAM" id="Phobius"/>
    </source>
</evidence>
<feature type="transmembrane region" description="Helical" evidence="2">
    <location>
        <begin position="290"/>
        <end position="317"/>
    </location>
</feature>
<name>A0A7Y6M527_9ACTN</name>
<dbReference type="EMBL" id="JABWGN010000008">
    <property type="protein sequence ID" value="NUW34171.1"/>
    <property type="molecule type" value="Genomic_DNA"/>
</dbReference>
<feature type="transmembrane region" description="Helical" evidence="2">
    <location>
        <begin position="245"/>
        <end position="270"/>
    </location>
</feature>
<gene>
    <name evidence="3" type="ORF">HTZ77_22425</name>
</gene>
<dbReference type="InterPro" id="IPR010390">
    <property type="entry name" value="ABC-2_transporter-like"/>
</dbReference>
<feature type="transmembrane region" description="Helical" evidence="2">
    <location>
        <begin position="120"/>
        <end position="139"/>
    </location>
</feature>
<proteinExistence type="predicted"/>
<feature type="region of interest" description="Disordered" evidence="1">
    <location>
        <begin position="1"/>
        <end position="53"/>
    </location>
</feature>
<keyword evidence="4" id="KW-1185">Reference proteome</keyword>
<dbReference type="PANTHER" id="PTHR36832:SF2">
    <property type="entry name" value="INTEGRAL MEMBRANE PROTEIN"/>
    <property type="match status" value="1"/>
</dbReference>
<dbReference type="Proteomes" id="UP000586042">
    <property type="component" value="Unassembled WGS sequence"/>
</dbReference>
<dbReference type="PANTHER" id="PTHR36832">
    <property type="entry name" value="SLR1174 PROTEIN-RELATED"/>
    <property type="match status" value="1"/>
</dbReference>
<evidence type="ECO:0000313" key="3">
    <source>
        <dbReference type="EMBL" id="NUW34171.1"/>
    </source>
</evidence>
<keyword evidence="2" id="KW-0812">Transmembrane</keyword>
<dbReference type="AlphaFoldDB" id="A0A7Y6M527"/>
<evidence type="ECO:0000256" key="1">
    <source>
        <dbReference type="SAM" id="MobiDB-lite"/>
    </source>
</evidence>
<evidence type="ECO:0000313" key="4">
    <source>
        <dbReference type="Proteomes" id="UP000586042"/>
    </source>
</evidence>
<sequence>MKSLPRGTPIYQRVRNSSLTRPPPGSPDQAVNPLPPGRRPDHNPGLPLAGPRAGPGTACHRAITLRRCVSYSLYARLARYGFRKHATYVAAALAGAFTNSVFGVLRAYILIALWQARPGLAGYDVTAAVTFCFVTQAFIGPMQLLSGGLTLPERIRTGDIALDLVRPAPLQLWLLAEDLGRAAYQLLVRGLPPMLAGAAVFGITAPRDPARWLGVLACVTAGVVVSFAWRYLVCLSVCWLADDRGVMVCSMLLTTLLSGMMVPLTLFPGALGEVVRALPWAAMAQAPADVYLGIASAGPALAFQAAWGAALLALGALATRAVRHRVVIQGG</sequence>
<keyword evidence="2" id="KW-1133">Transmembrane helix</keyword>
<dbReference type="Pfam" id="PF06182">
    <property type="entry name" value="ABC2_membrane_6"/>
    <property type="match status" value="1"/>
</dbReference>
<accession>A0A7Y6M527</accession>
<protein>
    <submittedName>
        <fullName evidence="3">ABC-2 family transporter protein</fullName>
    </submittedName>
</protein>
<keyword evidence="2" id="KW-0472">Membrane</keyword>
<reference evidence="3 4" key="1">
    <citation type="submission" date="2020-06" db="EMBL/GenBank/DDBJ databases">
        <title>Nonomuraea sp. SMC257, a novel actinomycete isolated from soil.</title>
        <authorList>
            <person name="Chanama M."/>
        </authorList>
    </citation>
    <scope>NUCLEOTIDE SEQUENCE [LARGE SCALE GENOMIC DNA]</scope>
    <source>
        <strain evidence="3 4">SMC257</strain>
    </source>
</reference>
<feature type="compositionally biased region" description="Low complexity" evidence="1">
    <location>
        <begin position="44"/>
        <end position="53"/>
    </location>
</feature>